<accession>A0AAV0B7C5</accession>
<dbReference type="InterPro" id="IPR050214">
    <property type="entry name" value="Cys_Synth/Cystath_Beta-Synth"/>
</dbReference>
<evidence type="ECO:0000256" key="3">
    <source>
        <dbReference type="ARBA" id="ARBA00022605"/>
    </source>
</evidence>
<evidence type="ECO:0000313" key="9">
    <source>
        <dbReference type="Proteomes" id="UP001153365"/>
    </source>
</evidence>
<dbReference type="InterPro" id="IPR001216">
    <property type="entry name" value="P-phosphate_BS"/>
</dbReference>
<dbReference type="EMBL" id="CALTRL010003727">
    <property type="protein sequence ID" value="CAH7681831.1"/>
    <property type="molecule type" value="Genomic_DNA"/>
</dbReference>
<dbReference type="Proteomes" id="UP001153365">
    <property type="component" value="Unassembled WGS sequence"/>
</dbReference>
<comment type="cofactor">
    <cofactor evidence="1">
        <name>pyridoxal 5'-phosphate</name>
        <dbReference type="ChEBI" id="CHEBI:597326"/>
    </cofactor>
</comment>
<comment type="similarity">
    <text evidence="2">Belongs to the cysteine synthase/cystathionine beta-synthase family.</text>
</comment>
<organism evidence="8 9">
    <name type="scientific">Phakopsora pachyrhizi</name>
    <name type="common">Asian soybean rust disease fungus</name>
    <dbReference type="NCBI Taxonomy" id="170000"/>
    <lineage>
        <taxon>Eukaryota</taxon>
        <taxon>Fungi</taxon>
        <taxon>Dikarya</taxon>
        <taxon>Basidiomycota</taxon>
        <taxon>Pucciniomycotina</taxon>
        <taxon>Pucciniomycetes</taxon>
        <taxon>Pucciniales</taxon>
        <taxon>Phakopsoraceae</taxon>
        <taxon>Phakopsora</taxon>
    </lineage>
</organism>
<comment type="caution">
    <text evidence="8">The sequence shown here is derived from an EMBL/GenBank/DDBJ whole genome shotgun (WGS) entry which is preliminary data.</text>
</comment>
<keyword evidence="5" id="KW-0663">Pyridoxal phosphate</keyword>
<evidence type="ECO:0000256" key="6">
    <source>
        <dbReference type="ARBA" id="ARBA00023192"/>
    </source>
</evidence>
<proteinExistence type="inferred from homology"/>
<dbReference type="InterPro" id="IPR001926">
    <property type="entry name" value="TrpB-like_PALP"/>
</dbReference>
<dbReference type="GO" id="GO:0006535">
    <property type="term" value="P:cysteine biosynthetic process from serine"/>
    <property type="evidence" value="ECO:0007669"/>
    <property type="project" value="InterPro"/>
</dbReference>
<sequence length="446" mass="49553">MLTPIDFSFLRVSLVGVCLLGVLTKTAHIYLPRISSVIRTITDISFKFSGDDDDNYHDNITELIGDTPLIRIKCLSELTGFDILGKCEFLNPGGSVKDRVALKIIQNAEREGKISRNTVPRCRIFEGTSGSTGISLAYIARSLGYEAEIVLPDDTATEKSELMSKMGSTVIKVRPVGIANRLHYVNVARERSRQFELNNINDQSSSTKGSGRSLFVDQFENPLNLIAHYEGTGPEIWKQTKGKIFGFVSGVGTGGTLSGVGGFLRSKDPDVKIIVVDPPGSGVFNKVKEGVMFSETEVEGKRRRHQMDTVVEGIGLNRMTYNFTRSIDLIDDAIKVTDQEAITMSRYIVQKEGLFLGSSSIVNLVGALKFCKKFSNRSKNTRENYKGLRSSYDGRVDSGDLERLKVVCILCDGGQRNLSKFWNDDYLIQKGFRIDDHLSFDPISYF</sequence>
<dbReference type="PROSITE" id="PS00901">
    <property type="entry name" value="CYS_SYNTHASE"/>
    <property type="match status" value="1"/>
</dbReference>
<evidence type="ECO:0000256" key="1">
    <source>
        <dbReference type="ARBA" id="ARBA00001933"/>
    </source>
</evidence>
<dbReference type="AlphaFoldDB" id="A0AAV0B7C5"/>
<name>A0AAV0B7C5_PHAPC</name>
<evidence type="ECO:0000259" key="7">
    <source>
        <dbReference type="Pfam" id="PF00291"/>
    </source>
</evidence>
<reference evidence="8" key="1">
    <citation type="submission" date="2022-06" db="EMBL/GenBank/DDBJ databases">
        <authorList>
            <consortium name="SYNGENTA / RWTH Aachen University"/>
        </authorList>
    </citation>
    <scope>NUCLEOTIDE SEQUENCE</scope>
</reference>
<evidence type="ECO:0000256" key="5">
    <source>
        <dbReference type="ARBA" id="ARBA00022898"/>
    </source>
</evidence>
<evidence type="ECO:0000256" key="2">
    <source>
        <dbReference type="ARBA" id="ARBA00007103"/>
    </source>
</evidence>
<keyword evidence="3" id="KW-0028">Amino-acid biosynthesis</keyword>
<dbReference type="FunFam" id="3.40.50.1100:FF:000016">
    <property type="entry name" value="Cysteine synthase A"/>
    <property type="match status" value="1"/>
</dbReference>
<dbReference type="Gene3D" id="3.40.50.1100">
    <property type="match status" value="2"/>
</dbReference>
<dbReference type="CDD" id="cd01561">
    <property type="entry name" value="CBS_like"/>
    <property type="match status" value="1"/>
</dbReference>
<dbReference type="PANTHER" id="PTHR10314">
    <property type="entry name" value="CYSTATHIONINE BETA-SYNTHASE"/>
    <property type="match status" value="1"/>
</dbReference>
<dbReference type="InterPro" id="IPR036052">
    <property type="entry name" value="TrpB-like_PALP_sf"/>
</dbReference>
<evidence type="ECO:0000256" key="4">
    <source>
        <dbReference type="ARBA" id="ARBA00022679"/>
    </source>
</evidence>
<protein>
    <submittedName>
        <fullName evidence="8">Tryptophan synthase beta subunit-like PLP-dependent enzyme</fullName>
    </submittedName>
</protein>
<gene>
    <name evidence="8" type="ORF">PPACK8108_LOCUS14487</name>
</gene>
<keyword evidence="6" id="KW-0198">Cysteine biosynthesis</keyword>
<keyword evidence="4" id="KW-0808">Transferase</keyword>
<dbReference type="SUPFAM" id="SSF53686">
    <property type="entry name" value="Tryptophan synthase beta subunit-like PLP-dependent enzymes"/>
    <property type="match status" value="1"/>
</dbReference>
<dbReference type="Pfam" id="PF00291">
    <property type="entry name" value="PALP"/>
    <property type="match status" value="1"/>
</dbReference>
<feature type="domain" description="Tryptophan synthase beta chain-like PALP" evidence="7">
    <location>
        <begin position="60"/>
        <end position="377"/>
    </location>
</feature>
<keyword evidence="9" id="KW-1185">Reference proteome</keyword>
<dbReference type="GO" id="GO:0016740">
    <property type="term" value="F:transferase activity"/>
    <property type="evidence" value="ECO:0007669"/>
    <property type="project" value="UniProtKB-KW"/>
</dbReference>
<evidence type="ECO:0000313" key="8">
    <source>
        <dbReference type="EMBL" id="CAH7681831.1"/>
    </source>
</evidence>